<feature type="transmembrane region" description="Helical" evidence="1">
    <location>
        <begin position="97"/>
        <end position="123"/>
    </location>
</feature>
<accession>A0A5C6XHC3</accession>
<keyword evidence="1" id="KW-0472">Membrane</keyword>
<dbReference type="GO" id="GO:0080120">
    <property type="term" value="P:CAAX-box protein maturation"/>
    <property type="evidence" value="ECO:0007669"/>
    <property type="project" value="UniProtKB-ARBA"/>
</dbReference>
<dbReference type="GO" id="GO:0004175">
    <property type="term" value="F:endopeptidase activity"/>
    <property type="evidence" value="ECO:0007669"/>
    <property type="project" value="UniProtKB-ARBA"/>
</dbReference>
<evidence type="ECO:0000313" key="4">
    <source>
        <dbReference type="Proteomes" id="UP000321412"/>
    </source>
</evidence>
<sequence length="243" mass="26623">MKLSTYHQQSRDTWHSLVLVMPLFVLYQLGVLWTGGVRNGVDFMTDTLWWAVGGELHYYLGVHVGVLLLMVVAAVMLRKKERLRLRVWPAVVAESAVYAFFFGAAIVAIMDALGLSALLSVGLSVGGEASVLDNLVLSAGAGLYEELVFRLGLMGTMVWLGHRVVGWPRWWAALWAVVLSSVIFSAVHHMGPLGEEFAMGVFVFRAIAGVLLALIFYLRGFAVAVYTHALYDVLVLVILASNG</sequence>
<dbReference type="AlphaFoldDB" id="A0A5C6XHC3"/>
<keyword evidence="3" id="KW-0378">Hydrolase</keyword>
<dbReference type="GO" id="GO:0006508">
    <property type="term" value="P:proteolysis"/>
    <property type="evidence" value="ECO:0007669"/>
    <property type="project" value="UniProtKB-KW"/>
</dbReference>
<evidence type="ECO:0000259" key="2">
    <source>
        <dbReference type="Pfam" id="PF02517"/>
    </source>
</evidence>
<keyword evidence="4" id="KW-1185">Reference proteome</keyword>
<organism evidence="3 4">
    <name type="scientific">Lujinxingia vulgaris</name>
    <dbReference type="NCBI Taxonomy" id="2600176"/>
    <lineage>
        <taxon>Bacteria</taxon>
        <taxon>Deltaproteobacteria</taxon>
        <taxon>Bradymonadales</taxon>
        <taxon>Lujinxingiaceae</taxon>
        <taxon>Lujinxingia</taxon>
    </lineage>
</organism>
<dbReference type="InterPro" id="IPR003675">
    <property type="entry name" value="Rce1/LyrA-like_dom"/>
</dbReference>
<dbReference type="GO" id="GO:0008237">
    <property type="term" value="F:metallopeptidase activity"/>
    <property type="evidence" value="ECO:0007669"/>
    <property type="project" value="UniProtKB-KW"/>
</dbReference>
<gene>
    <name evidence="3" type="ORF">FRC98_12335</name>
</gene>
<evidence type="ECO:0000313" key="3">
    <source>
        <dbReference type="EMBL" id="TXD36618.1"/>
    </source>
</evidence>
<feature type="transmembrane region" description="Helical" evidence="1">
    <location>
        <begin position="197"/>
        <end position="218"/>
    </location>
</feature>
<keyword evidence="3" id="KW-0645">Protease</keyword>
<protein>
    <submittedName>
        <fullName evidence="3">CPBP family intramembrane metalloprotease</fullName>
    </submittedName>
</protein>
<feature type="transmembrane region" description="Helical" evidence="1">
    <location>
        <begin position="56"/>
        <end position="77"/>
    </location>
</feature>
<comment type="caution">
    <text evidence="3">The sequence shown here is derived from an EMBL/GenBank/DDBJ whole genome shotgun (WGS) entry which is preliminary data.</text>
</comment>
<keyword evidence="1" id="KW-1133">Transmembrane helix</keyword>
<proteinExistence type="predicted"/>
<feature type="transmembrane region" description="Helical" evidence="1">
    <location>
        <begin position="12"/>
        <end position="36"/>
    </location>
</feature>
<evidence type="ECO:0000256" key="1">
    <source>
        <dbReference type="SAM" id="Phobius"/>
    </source>
</evidence>
<name>A0A5C6XHC3_9DELT</name>
<keyword evidence="3" id="KW-0482">Metalloprotease</keyword>
<feature type="transmembrane region" description="Helical" evidence="1">
    <location>
        <begin position="172"/>
        <end position="191"/>
    </location>
</feature>
<reference evidence="3 4" key="1">
    <citation type="submission" date="2019-08" db="EMBL/GenBank/DDBJ databases">
        <title>Bradymonadales sp. TMQ4.</title>
        <authorList>
            <person name="Liang Q."/>
        </authorList>
    </citation>
    <scope>NUCLEOTIDE SEQUENCE [LARGE SCALE GENOMIC DNA]</scope>
    <source>
        <strain evidence="3 4">TMQ4</strain>
    </source>
</reference>
<dbReference type="OrthoDB" id="9814348at2"/>
<feature type="domain" description="CAAX prenyl protease 2/Lysostaphin resistance protein A-like" evidence="2">
    <location>
        <begin position="131"/>
        <end position="233"/>
    </location>
</feature>
<dbReference type="Pfam" id="PF02517">
    <property type="entry name" value="Rce1-like"/>
    <property type="match status" value="1"/>
</dbReference>
<dbReference type="Proteomes" id="UP000321412">
    <property type="component" value="Unassembled WGS sequence"/>
</dbReference>
<dbReference type="EMBL" id="VOSM01000005">
    <property type="protein sequence ID" value="TXD36618.1"/>
    <property type="molecule type" value="Genomic_DNA"/>
</dbReference>
<dbReference type="RefSeq" id="WP_146981746.1">
    <property type="nucleotide sequence ID" value="NZ_VOSM01000005.1"/>
</dbReference>
<keyword evidence="1" id="KW-0812">Transmembrane</keyword>